<dbReference type="PANTHER" id="PTHR18460">
    <property type="entry name" value="TEL2 INTERACTING PROTEIN 1 TTI1 FAMILY MEMBER"/>
    <property type="match status" value="1"/>
</dbReference>
<evidence type="ECO:0000259" key="1">
    <source>
        <dbReference type="Pfam" id="PF24181"/>
    </source>
</evidence>
<dbReference type="InterPro" id="IPR049362">
    <property type="entry name" value="TTI1_rpt"/>
</dbReference>
<dbReference type="Pfam" id="PF24181">
    <property type="entry name" value="TPR_TTI1_C"/>
    <property type="match status" value="1"/>
</dbReference>
<dbReference type="EMBL" id="JALLPJ020001186">
    <property type="protein sequence ID" value="KAL3774585.1"/>
    <property type="molecule type" value="Genomic_DNA"/>
</dbReference>
<dbReference type="InterPro" id="IPR052587">
    <property type="entry name" value="TELO2-interacting_protein_1"/>
</dbReference>
<proteinExistence type="predicted"/>
<evidence type="ECO:0000313" key="2">
    <source>
        <dbReference type="EMBL" id="KAL3774585.1"/>
    </source>
</evidence>
<comment type="caution">
    <text evidence="2">The sequence shown here is derived from an EMBL/GenBank/DDBJ whole genome shotgun (WGS) entry which is preliminary data.</text>
</comment>
<dbReference type="InterPro" id="IPR016024">
    <property type="entry name" value="ARM-type_fold"/>
</dbReference>
<sequence length="1332" mass="146990">MTILSSLPITTCHNETMTLRTQHWNAEQKALATILLDGQLTPIVRRLLLLDDLRRSMRQQLSTDKSDGSCIAGMEIERLKQVKQLLILLRSSLDTIRSNVGNNGNATSQSRQFDGAHAKLVNQLNGIALPLLNILRPEQDCKAVECVKRSCSYAIMEEAALSLVALWKIVKKTDESDDCIHTLALPILVSCAMALPVLYICQDTETDAKDGRQTKSNAAGGALDIGEECAMAILQLIQMIFVHDPSRLESSNSKNELIFSTLNGHDCNKSSFTASLSKEVGDAIGGSLVARLVLSCLSLLTQEGIILSNNSAFVRKPTEKSATLQLESLKTIHTFLEGISNQELWRSVLPGCFASLYRSILTKMRYKSAASSHKVASASIAVLSFLLKRSLALTPSIDYCSKEDTQSTISALMKVIDEAKNASERQGTEKVSGYLPQSNEPSTTFKHEVNSRMVGPLSVLLGMIPSNRSLLVRRSGIELCRVTLIDSWHMWKLENAETLGRKAFEYCLSLLSDDDVELQLSSRQLLTSYKSHIGIEAWRLRLSKSIVPAILELVELLPTLAKSGRDVEVCNNLRLIDGYLLISFRNMTNELDMKECLVKKRKSEIGPALGCSEAINLLRKSFGVLFTPDDNTMTVKPVIENGLTSEPKKLVRCVENRSFKFLHLLDQTVEMAMRTVGLLACTLGAKRSAFIVDECIAETFQSCLECVTRKSDLNHQLELCGSLMFANEILVGMCARANDSHRILNSLASAVLPVIVSHPLWTLPTTLPDSDHIDSAPSTVNIRSNSLLVCQLMRFISRFATSLGNDMRLNMPTILLPLLERASAIGNHSTVHICAFETISDVAMATGYSDAFELFADNFDYISDHVTLQLRRHSKERTSASRSLMGVIDVILRCAVRGDRVDQSHVPLVSNILACVLNHFDRLNDLSRIASPDTVCVLQSINKFMETSIDSRTEFHCESLFIEPMQCYDWKKRSNLGLEGGSSGTNDDDDGNMFDLCDNEDEVHVDKELPHPNENRTTESSPDVAAEFAHEIATINGIAKRCSYLLCHRDLRMQVLCIDTLLSGFRSLGKIGAYCRLKQGESASNPLLPSIAEHWPSVLARLKETSSKLRSKKTLSLAELSIRHMMAADQEKSPSDASLIVLLSKLLDIISELSAISDGFFAGRFENDVYPILASIMGYTIPSELDCARKNESPRPSLSIKRRSALTPIIICLKSVYQSSCKEALAGLISSCGTILLPLLAHEGDIGEDAVDVLKAMLTVDSDVLWRQIHNISGRQFPRQSLDPVDDGSGLENCRAVVTNRPALEFKAASSAIMASRASELLEFIENLRADQ</sequence>
<accession>A0ABD3NLZ3</accession>
<organism evidence="2 3">
    <name type="scientific">Cyclotella atomus</name>
    <dbReference type="NCBI Taxonomy" id="382360"/>
    <lineage>
        <taxon>Eukaryota</taxon>
        <taxon>Sar</taxon>
        <taxon>Stramenopiles</taxon>
        <taxon>Ochrophyta</taxon>
        <taxon>Bacillariophyta</taxon>
        <taxon>Coscinodiscophyceae</taxon>
        <taxon>Thalassiosirophycidae</taxon>
        <taxon>Stephanodiscales</taxon>
        <taxon>Stephanodiscaceae</taxon>
        <taxon>Cyclotella</taxon>
    </lineage>
</organism>
<reference evidence="2 3" key="1">
    <citation type="submission" date="2024-10" db="EMBL/GenBank/DDBJ databases">
        <title>Updated reference genomes for cyclostephanoid diatoms.</title>
        <authorList>
            <person name="Roberts W.R."/>
            <person name="Alverson A.J."/>
        </authorList>
    </citation>
    <scope>NUCLEOTIDE SEQUENCE [LARGE SCALE GENOMIC DNA]</scope>
    <source>
        <strain evidence="2 3">AJA010-31</strain>
    </source>
</reference>
<dbReference type="PANTHER" id="PTHR18460:SF3">
    <property type="entry name" value="TELO2-INTERACTING PROTEIN 1 HOMOLOG"/>
    <property type="match status" value="1"/>
</dbReference>
<protein>
    <recommendedName>
        <fullName evidence="1">TTI1 C-terminal TPR domain-containing protein</fullName>
    </recommendedName>
</protein>
<dbReference type="SUPFAM" id="SSF48371">
    <property type="entry name" value="ARM repeat"/>
    <property type="match status" value="1"/>
</dbReference>
<keyword evidence="3" id="KW-1185">Reference proteome</keyword>
<name>A0ABD3NLZ3_9STRA</name>
<dbReference type="Proteomes" id="UP001530400">
    <property type="component" value="Unassembled WGS sequence"/>
</dbReference>
<feature type="domain" description="TTI1 C-terminal TPR" evidence="1">
    <location>
        <begin position="998"/>
        <end position="1106"/>
    </location>
</feature>
<gene>
    <name evidence="2" type="ORF">ACHAWO_006884</name>
</gene>
<dbReference type="Pfam" id="PF21547">
    <property type="entry name" value="TTI1"/>
    <property type="match status" value="1"/>
</dbReference>
<evidence type="ECO:0000313" key="3">
    <source>
        <dbReference type="Proteomes" id="UP001530400"/>
    </source>
</evidence>
<dbReference type="InterPro" id="IPR057567">
    <property type="entry name" value="TPR_TTI1_C"/>
</dbReference>